<evidence type="ECO:0000313" key="2">
    <source>
        <dbReference type="Proteomes" id="UP000054845"/>
    </source>
</evidence>
<evidence type="ECO:0000313" key="1">
    <source>
        <dbReference type="EMBL" id="CEH18977.1"/>
    </source>
</evidence>
<dbReference type="AlphaFoldDB" id="A0A0P1BQR4"/>
<organism evidence="1 2">
    <name type="scientific">Ceraceosorus bombacis</name>
    <dbReference type="NCBI Taxonomy" id="401625"/>
    <lineage>
        <taxon>Eukaryota</taxon>
        <taxon>Fungi</taxon>
        <taxon>Dikarya</taxon>
        <taxon>Basidiomycota</taxon>
        <taxon>Ustilaginomycotina</taxon>
        <taxon>Exobasidiomycetes</taxon>
        <taxon>Ceraceosorales</taxon>
        <taxon>Ceraceosoraceae</taxon>
        <taxon>Ceraceosorus</taxon>
    </lineage>
</organism>
<dbReference type="Proteomes" id="UP000054845">
    <property type="component" value="Unassembled WGS sequence"/>
</dbReference>
<protein>
    <submittedName>
        <fullName evidence="1">Uncharacterized protein</fullName>
    </submittedName>
</protein>
<dbReference type="EMBL" id="CCYA01000276">
    <property type="protein sequence ID" value="CEH18977.1"/>
    <property type="molecule type" value="Genomic_DNA"/>
</dbReference>
<accession>A0A0P1BQR4</accession>
<keyword evidence="2" id="KW-1185">Reference proteome</keyword>
<proteinExistence type="predicted"/>
<reference evidence="1 2" key="1">
    <citation type="submission" date="2014-09" db="EMBL/GenBank/DDBJ databases">
        <authorList>
            <person name="Magalhaes I.L.F."/>
            <person name="Oliveira U."/>
            <person name="Santos F.R."/>
            <person name="Vidigal T.H.D.A."/>
            <person name="Brescovit A.D."/>
            <person name="Santos A.J."/>
        </authorList>
    </citation>
    <scope>NUCLEOTIDE SEQUENCE [LARGE SCALE GENOMIC DNA]</scope>
</reference>
<sequence>MRGGRRILEVFSRHFQAAMELPVVPADWPTAHCRRIANAISSHAGGLLQRLYTPAIITLAYDLLTSAPSQILSAVRSTSTHSLGCGPCRTPFPTLLERRSMLKYNKHTGFEWTAHH</sequence>
<name>A0A0P1BQR4_9BASI</name>